<name>A0A1R3HQF0_COCAP</name>
<organism evidence="1 2">
    <name type="scientific">Corchorus capsularis</name>
    <name type="common">Jute</name>
    <dbReference type="NCBI Taxonomy" id="210143"/>
    <lineage>
        <taxon>Eukaryota</taxon>
        <taxon>Viridiplantae</taxon>
        <taxon>Streptophyta</taxon>
        <taxon>Embryophyta</taxon>
        <taxon>Tracheophyta</taxon>
        <taxon>Spermatophyta</taxon>
        <taxon>Magnoliopsida</taxon>
        <taxon>eudicotyledons</taxon>
        <taxon>Gunneridae</taxon>
        <taxon>Pentapetalae</taxon>
        <taxon>rosids</taxon>
        <taxon>malvids</taxon>
        <taxon>Malvales</taxon>
        <taxon>Malvaceae</taxon>
        <taxon>Grewioideae</taxon>
        <taxon>Apeibeae</taxon>
        <taxon>Corchorus</taxon>
    </lineage>
</organism>
<comment type="caution">
    <text evidence="1">The sequence shown here is derived from an EMBL/GenBank/DDBJ whole genome shotgun (WGS) entry which is preliminary data.</text>
</comment>
<sequence>MGLLSTALSAASVCTLIRQPISPPPHLPHPSRRRHISLTPLSLTIVSSSSSPFSLTRLSLFFTASWSPAPKVATVGLGLSTFKETWSEEGGKLPYLLLFSNNSMRTPSTERFIVHHSAPGCATRDAKIDFARCTL</sequence>
<reference evidence="1 2" key="1">
    <citation type="submission" date="2013-09" db="EMBL/GenBank/DDBJ databases">
        <title>Corchorus capsularis genome sequencing.</title>
        <authorList>
            <person name="Alam M."/>
            <person name="Haque M.S."/>
            <person name="Islam M.S."/>
            <person name="Emdad E.M."/>
            <person name="Islam M.M."/>
            <person name="Ahmed B."/>
            <person name="Halim A."/>
            <person name="Hossen Q.M.M."/>
            <person name="Hossain M.Z."/>
            <person name="Ahmed R."/>
            <person name="Khan M.M."/>
            <person name="Islam R."/>
            <person name="Rashid M.M."/>
            <person name="Khan S.A."/>
            <person name="Rahman M.S."/>
            <person name="Alam M."/>
        </authorList>
    </citation>
    <scope>NUCLEOTIDE SEQUENCE [LARGE SCALE GENOMIC DNA]</scope>
    <source>
        <strain evidence="2">cv. CVL-1</strain>
        <tissue evidence="1">Whole seedling</tissue>
    </source>
</reference>
<keyword evidence="2" id="KW-1185">Reference proteome</keyword>
<dbReference type="AlphaFoldDB" id="A0A1R3HQF0"/>
<accession>A0A1R3HQF0</accession>
<evidence type="ECO:0000313" key="2">
    <source>
        <dbReference type="Proteomes" id="UP000188268"/>
    </source>
</evidence>
<dbReference type="Gramene" id="OMO72605">
    <property type="protein sequence ID" value="OMO72605"/>
    <property type="gene ID" value="CCACVL1_17679"/>
</dbReference>
<evidence type="ECO:0000313" key="1">
    <source>
        <dbReference type="EMBL" id="OMO72605.1"/>
    </source>
</evidence>
<gene>
    <name evidence="1" type="ORF">CCACVL1_17679</name>
</gene>
<dbReference type="EMBL" id="AWWV01011409">
    <property type="protein sequence ID" value="OMO72605.1"/>
    <property type="molecule type" value="Genomic_DNA"/>
</dbReference>
<dbReference type="Proteomes" id="UP000188268">
    <property type="component" value="Unassembled WGS sequence"/>
</dbReference>
<protein>
    <submittedName>
        <fullName evidence="1">Uncharacterized protein</fullName>
    </submittedName>
</protein>
<proteinExistence type="predicted"/>